<protein>
    <submittedName>
        <fullName evidence="5">GntR family transcriptional regulator</fullName>
    </submittedName>
</protein>
<dbReference type="Gene3D" id="1.20.120.530">
    <property type="entry name" value="GntR ligand-binding domain-like"/>
    <property type="match status" value="1"/>
</dbReference>
<evidence type="ECO:0000259" key="4">
    <source>
        <dbReference type="SMART" id="SM00895"/>
    </source>
</evidence>
<name>A0A918RPR4_9SPHN</name>
<evidence type="ECO:0000256" key="2">
    <source>
        <dbReference type="ARBA" id="ARBA00023125"/>
    </source>
</evidence>
<organism evidence="5 6">
    <name type="scientific">Novosphingobium arvoryzae</name>
    <dbReference type="NCBI Taxonomy" id="1256514"/>
    <lineage>
        <taxon>Bacteria</taxon>
        <taxon>Pseudomonadati</taxon>
        <taxon>Pseudomonadota</taxon>
        <taxon>Alphaproteobacteria</taxon>
        <taxon>Sphingomonadales</taxon>
        <taxon>Sphingomonadaceae</taxon>
        <taxon>Novosphingobium</taxon>
    </lineage>
</organism>
<dbReference type="Gene3D" id="1.10.10.10">
    <property type="entry name" value="Winged helix-like DNA-binding domain superfamily/Winged helix DNA-binding domain"/>
    <property type="match status" value="1"/>
</dbReference>
<dbReference type="Pfam" id="PF07729">
    <property type="entry name" value="FCD"/>
    <property type="match status" value="1"/>
</dbReference>
<dbReference type="AlphaFoldDB" id="A0A918RPR4"/>
<dbReference type="InterPro" id="IPR036390">
    <property type="entry name" value="WH_DNA-bd_sf"/>
</dbReference>
<dbReference type="RefSeq" id="WP_189542612.1">
    <property type="nucleotide sequence ID" value="NZ_BMZD01000008.1"/>
</dbReference>
<dbReference type="PANTHER" id="PTHR43537">
    <property type="entry name" value="TRANSCRIPTIONAL REGULATOR, GNTR FAMILY"/>
    <property type="match status" value="1"/>
</dbReference>
<dbReference type="Proteomes" id="UP000634139">
    <property type="component" value="Unassembled WGS sequence"/>
</dbReference>
<proteinExistence type="predicted"/>
<dbReference type="InterPro" id="IPR011711">
    <property type="entry name" value="GntR_C"/>
</dbReference>
<reference evidence="5" key="1">
    <citation type="journal article" date="2014" name="Int. J. Syst. Evol. Microbiol.">
        <title>Complete genome sequence of Corynebacterium casei LMG S-19264T (=DSM 44701T), isolated from a smear-ripened cheese.</title>
        <authorList>
            <consortium name="US DOE Joint Genome Institute (JGI-PGF)"/>
            <person name="Walter F."/>
            <person name="Albersmeier A."/>
            <person name="Kalinowski J."/>
            <person name="Ruckert C."/>
        </authorList>
    </citation>
    <scope>NUCLEOTIDE SEQUENCE</scope>
    <source>
        <strain evidence="5">KCTC 32422</strain>
    </source>
</reference>
<dbReference type="InterPro" id="IPR008920">
    <property type="entry name" value="TF_FadR/GntR_C"/>
</dbReference>
<reference evidence="5" key="2">
    <citation type="submission" date="2020-09" db="EMBL/GenBank/DDBJ databases">
        <authorList>
            <person name="Sun Q."/>
            <person name="Kim S."/>
        </authorList>
    </citation>
    <scope>NUCLEOTIDE SEQUENCE</scope>
    <source>
        <strain evidence="5">KCTC 32422</strain>
    </source>
</reference>
<dbReference type="SUPFAM" id="SSF46785">
    <property type="entry name" value="Winged helix' DNA-binding domain"/>
    <property type="match status" value="1"/>
</dbReference>
<dbReference type="EMBL" id="BMZD01000008">
    <property type="protein sequence ID" value="GHA05284.1"/>
    <property type="molecule type" value="Genomic_DNA"/>
</dbReference>
<keyword evidence="1" id="KW-0805">Transcription regulation</keyword>
<accession>A0A918RPR4</accession>
<keyword evidence="6" id="KW-1185">Reference proteome</keyword>
<evidence type="ECO:0000256" key="1">
    <source>
        <dbReference type="ARBA" id="ARBA00023015"/>
    </source>
</evidence>
<evidence type="ECO:0000313" key="6">
    <source>
        <dbReference type="Proteomes" id="UP000634139"/>
    </source>
</evidence>
<gene>
    <name evidence="5" type="ORF">GCM10011617_27930</name>
</gene>
<comment type="caution">
    <text evidence="5">The sequence shown here is derived from an EMBL/GenBank/DDBJ whole genome shotgun (WGS) entry which is preliminary data.</text>
</comment>
<dbReference type="PANTHER" id="PTHR43537:SF5">
    <property type="entry name" value="UXU OPERON TRANSCRIPTIONAL REGULATOR"/>
    <property type="match status" value="1"/>
</dbReference>
<dbReference type="InterPro" id="IPR036388">
    <property type="entry name" value="WH-like_DNA-bd_sf"/>
</dbReference>
<evidence type="ECO:0000256" key="3">
    <source>
        <dbReference type="ARBA" id="ARBA00023163"/>
    </source>
</evidence>
<evidence type="ECO:0000313" key="5">
    <source>
        <dbReference type="EMBL" id="GHA05284.1"/>
    </source>
</evidence>
<keyword evidence="2" id="KW-0238">DNA-binding</keyword>
<dbReference type="SUPFAM" id="SSF48008">
    <property type="entry name" value="GntR ligand-binding domain-like"/>
    <property type="match status" value="1"/>
</dbReference>
<dbReference type="SMART" id="SM00895">
    <property type="entry name" value="FCD"/>
    <property type="match status" value="1"/>
</dbReference>
<feature type="domain" description="GntR C-terminal" evidence="4">
    <location>
        <begin position="98"/>
        <end position="220"/>
    </location>
</feature>
<sequence length="233" mass="25514">MEQVGNAETLVARTARGLAQISLDAEAGAFIGSEDDLLARLGVSRPTLRQAAKIAENDRLISVRRGIKGGFYAARPDAQDAIRTLARYLRLNGATLSDIMVVSRLVSEEAGARACACDDPALRARLVGFVAGIDANDTPAELIRAESELVSVISEMSGNPAIQLVMAIGFSFGMEEQRVALYRDEDHRATARTLQRQLCRAILDRDEEIARVIMRRRSTTMLEWIVQAERESA</sequence>
<dbReference type="GO" id="GO:0003677">
    <property type="term" value="F:DNA binding"/>
    <property type="evidence" value="ECO:0007669"/>
    <property type="project" value="UniProtKB-KW"/>
</dbReference>
<keyword evidence="3" id="KW-0804">Transcription</keyword>